<sequence>MSDEFFEEDKTEEAADGNSREAEEINETPVNSNIEEQTGESGTAAYDAAEYNAAAYDGAARSADIYSTEAEGSIYRLSKPAEGENGNEPGSSYSFWAEQVQNTGAGQTYENYQQFKENSGFTAQNGAYYQGTQGGNPEGQNKKKDGFFKKAGKFVAAAVAFGLIAGLAFTGFNEAYYKVNPNAAPIYFNIGGDGDFLINSNGQSKLLSSTAITDGKIAPKTDVTDVIDRTMPSIVQITTTYNQVYNDWFGQEYNEESQGGGSGIIVGKNEKELLIATNNHVVEGADPIKVKFIDGTEAEAIIKGTDSVADIAVISIDLTKIKSSTMDKISIAKLGDSNSIKVGEMAIAIGNALGYGQSTTVGYISAKDREVQVDDKKMVLLQTDAAINPGNSGGALLNLKGEVIGINTVKYSSSEVEGMGFAIPISRATPIIDELMSREILTENEKGYLGVYPQDVTEDVAKMYNWPVGVFVKEIISGGSADKAGIVAGDIITKINDTEITASTQLKEKVNSYRAGTKITVTLMRNVNGKFTEKTIAVTLTSNPQTNTR</sequence>
<evidence type="ECO:0000313" key="7">
    <source>
        <dbReference type="EMBL" id="SHO52147.1"/>
    </source>
</evidence>
<protein>
    <submittedName>
        <fullName evidence="7">Serine protease Do</fullName>
    </submittedName>
</protein>
<dbReference type="PRINTS" id="PR00834">
    <property type="entry name" value="PROTEASES2C"/>
</dbReference>
<keyword evidence="5" id="KW-0812">Transmembrane</keyword>
<keyword evidence="2 7" id="KW-0645">Protease</keyword>
<keyword evidence="3" id="KW-0378">Hydrolase</keyword>
<dbReference type="Gene3D" id="2.40.10.10">
    <property type="entry name" value="Trypsin-like serine proteases"/>
    <property type="match status" value="2"/>
</dbReference>
<dbReference type="Proteomes" id="UP000184612">
    <property type="component" value="Unassembled WGS sequence"/>
</dbReference>
<feature type="compositionally biased region" description="Polar residues" evidence="4">
    <location>
        <begin position="28"/>
        <end position="41"/>
    </location>
</feature>
<keyword evidence="5" id="KW-0472">Membrane</keyword>
<dbReference type="Pfam" id="PF13180">
    <property type="entry name" value="PDZ_2"/>
    <property type="match status" value="1"/>
</dbReference>
<dbReference type="GO" id="GO:0004252">
    <property type="term" value="F:serine-type endopeptidase activity"/>
    <property type="evidence" value="ECO:0007669"/>
    <property type="project" value="InterPro"/>
</dbReference>
<feature type="region of interest" description="Disordered" evidence="4">
    <location>
        <begin position="1"/>
        <end position="45"/>
    </location>
</feature>
<dbReference type="InterPro" id="IPR043504">
    <property type="entry name" value="Peptidase_S1_PA_chymotrypsin"/>
</dbReference>
<dbReference type="EMBL" id="FRFD01000010">
    <property type="protein sequence ID" value="SHO52147.1"/>
    <property type="molecule type" value="Genomic_DNA"/>
</dbReference>
<evidence type="ECO:0000256" key="2">
    <source>
        <dbReference type="ARBA" id="ARBA00022670"/>
    </source>
</evidence>
<feature type="transmembrane region" description="Helical" evidence="5">
    <location>
        <begin position="151"/>
        <end position="172"/>
    </location>
</feature>
<dbReference type="Pfam" id="PF13365">
    <property type="entry name" value="Trypsin_2"/>
    <property type="match status" value="1"/>
</dbReference>
<dbReference type="PROSITE" id="PS50106">
    <property type="entry name" value="PDZ"/>
    <property type="match status" value="1"/>
</dbReference>
<reference evidence="7 8" key="1">
    <citation type="submission" date="2016-12" db="EMBL/GenBank/DDBJ databases">
        <authorList>
            <person name="Song W.-J."/>
            <person name="Kurnit D.M."/>
        </authorList>
    </citation>
    <scope>NUCLEOTIDE SEQUENCE [LARGE SCALE GENOMIC DNA]</scope>
    <source>
        <strain evidence="7 8">DSM 12503</strain>
    </source>
</reference>
<dbReference type="InterPro" id="IPR001478">
    <property type="entry name" value="PDZ"/>
</dbReference>
<proteinExistence type="inferred from homology"/>
<comment type="similarity">
    <text evidence="1">Belongs to the peptidase S1C family.</text>
</comment>
<gene>
    <name evidence="7" type="ORF">SAMN02745217_03536</name>
</gene>
<organism evidence="7 8">
    <name type="scientific">Anaerocolumna xylanovorans DSM 12503</name>
    <dbReference type="NCBI Taxonomy" id="1121345"/>
    <lineage>
        <taxon>Bacteria</taxon>
        <taxon>Bacillati</taxon>
        <taxon>Bacillota</taxon>
        <taxon>Clostridia</taxon>
        <taxon>Lachnospirales</taxon>
        <taxon>Lachnospiraceae</taxon>
        <taxon>Anaerocolumna</taxon>
    </lineage>
</organism>
<dbReference type="InterPro" id="IPR001940">
    <property type="entry name" value="Peptidase_S1C"/>
</dbReference>
<evidence type="ECO:0000256" key="5">
    <source>
        <dbReference type="SAM" id="Phobius"/>
    </source>
</evidence>
<dbReference type="RefSeq" id="WP_084558736.1">
    <property type="nucleotide sequence ID" value="NZ_FRFD01000010.1"/>
</dbReference>
<evidence type="ECO:0000313" key="8">
    <source>
        <dbReference type="Proteomes" id="UP000184612"/>
    </source>
</evidence>
<dbReference type="OrthoDB" id="9758917at2"/>
<dbReference type="SUPFAM" id="SSF50156">
    <property type="entry name" value="PDZ domain-like"/>
    <property type="match status" value="1"/>
</dbReference>
<dbReference type="AlphaFoldDB" id="A0A1M7YHN0"/>
<dbReference type="InterPro" id="IPR009003">
    <property type="entry name" value="Peptidase_S1_PA"/>
</dbReference>
<keyword evidence="8" id="KW-1185">Reference proteome</keyword>
<evidence type="ECO:0000256" key="1">
    <source>
        <dbReference type="ARBA" id="ARBA00010541"/>
    </source>
</evidence>
<feature type="compositionally biased region" description="Acidic residues" evidence="4">
    <location>
        <begin position="1"/>
        <end position="15"/>
    </location>
</feature>
<accession>A0A1M7YHN0</accession>
<dbReference type="PANTHER" id="PTHR22939:SF129">
    <property type="entry name" value="SERINE PROTEASE HTRA2, MITOCHONDRIAL"/>
    <property type="match status" value="1"/>
</dbReference>
<feature type="domain" description="PDZ" evidence="6">
    <location>
        <begin position="441"/>
        <end position="527"/>
    </location>
</feature>
<dbReference type="Gene3D" id="2.30.42.10">
    <property type="match status" value="1"/>
</dbReference>
<dbReference type="SMART" id="SM00228">
    <property type="entry name" value="PDZ"/>
    <property type="match status" value="1"/>
</dbReference>
<keyword evidence="5" id="KW-1133">Transmembrane helix</keyword>
<evidence type="ECO:0000256" key="3">
    <source>
        <dbReference type="ARBA" id="ARBA00022801"/>
    </source>
</evidence>
<name>A0A1M7YHN0_9FIRM</name>
<dbReference type="GO" id="GO:0006508">
    <property type="term" value="P:proteolysis"/>
    <property type="evidence" value="ECO:0007669"/>
    <property type="project" value="UniProtKB-KW"/>
</dbReference>
<dbReference type="SUPFAM" id="SSF50494">
    <property type="entry name" value="Trypsin-like serine proteases"/>
    <property type="match status" value="1"/>
</dbReference>
<dbReference type="STRING" id="1121345.SAMN02745217_03536"/>
<evidence type="ECO:0000259" key="6">
    <source>
        <dbReference type="PROSITE" id="PS50106"/>
    </source>
</evidence>
<dbReference type="PANTHER" id="PTHR22939">
    <property type="entry name" value="SERINE PROTEASE FAMILY S1C HTRA-RELATED"/>
    <property type="match status" value="1"/>
</dbReference>
<evidence type="ECO:0000256" key="4">
    <source>
        <dbReference type="SAM" id="MobiDB-lite"/>
    </source>
</evidence>
<dbReference type="InterPro" id="IPR036034">
    <property type="entry name" value="PDZ_sf"/>
</dbReference>